<keyword evidence="5" id="KW-0560">Oxidoreductase</keyword>
<dbReference type="RefSeq" id="WP_284255960.1">
    <property type="nucleotide sequence ID" value="NZ_BSOS01000005.1"/>
</dbReference>
<feature type="domain" description="Acyl-CoA dehydrogenase/oxidase N-terminal" evidence="7">
    <location>
        <begin position="6"/>
        <end position="105"/>
    </location>
</feature>
<evidence type="ECO:0000256" key="5">
    <source>
        <dbReference type="ARBA" id="ARBA00023002"/>
    </source>
</evidence>
<organism evidence="8 9">
    <name type="scientific">Acidocella aquatica</name>
    <dbReference type="NCBI Taxonomy" id="1922313"/>
    <lineage>
        <taxon>Bacteria</taxon>
        <taxon>Pseudomonadati</taxon>
        <taxon>Pseudomonadota</taxon>
        <taxon>Alphaproteobacteria</taxon>
        <taxon>Acetobacterales</taxon>
        <taxon>Acidocellaceae</taxon>
        <taxon>Acidocella</taxon>
    </lineage>
</organism>
<dbReference type="SUPFAM" id="SSF47203">
    <property type="entry name" value="Acyl-CoA dehydrogenase C-terminal domain-like"/>
    <property type="match status" value="1"/>
</dbReference>
<dbReference type="InterPro" id="IPR046373">
    <property type="entry name" value="Acyl-CoA_Oxase/DH_mid-dom_sf"/>
</dbReference>
<dbReference type="InterPro" id="IPR013786">
    <property type="entry name" value="AcylCoA_DH/ox_N"/>
</dbReference>
<dbReference type="SUPFAM" id="SSF56645">
    <property type="entry name" value="Acyl-CoA dehydrogenase NM domain-like"/>
    <property type="match status" value="1"/>
</dbReference>
<dbReference type="InterPro" id="IPR009100">
    <property type="entry name" value="AcylCoA_DH/oxidase_NM_dom_sf"/>
</dbReference>
<reference evidence="9" key="1">
    <citation type="journal article" date="2019" name="Int. J. Syst. Evol. Microbiol.">
        <title>The Global Catalogue of Microorganisms (GCM) 10K type strain sequencing project: providing services to taxonomists for standard genome sequencing and annotation.</title>
        <authorList>
            <consortium name="The Broad Institute Genomics Platform"/>
            <consortium name="The Broad Institute Genome Sequencing Center for Infectious Disease"/>
            <person name="Wu L."/>
            <person name="Ma J."/>
        </authorList>
    </citation>
    <scope>NUCLEOTIDE SEQUENCE [LARGE SCALE GENOMIC DNA]</scope>
    <source>
        <strain evidence="9">NBRC 112502</strain>
    </source>
</reference>
<keyword evidence="3" id="KW-0285">Flavoprotein</keyword>
<sequence length="363" mass="38171">MSFAVTEAQTMLADMLTRLLASENEFEARRHRLEGPAPDRLALWPLLAEQGVLGAAFPEEFGGFGGSMRDLAVIMERAGQSLVVEPLLASTVCGRVLLAAGEADQLVELIAGERILAFAHMEGFDPFAPPATQAQPQGDGFVLNGNKQAVRHADLAHGFIVTATLNGAPACFLAEADAQGVQREAFRLLDAAAAATLTFTNTPARYLAGADALADALLWSHAGLAAEVSGIADALNTATFAYLNTRKQFGFPLASFQALQHRAADMFAAAEETRILAARTITAIDAAAPGRFALASAAKTVADDAGRKIGHEAVQMHGGMGVSDELNISHYMRRLAAIRAELGSADVHRARFASLNEGASHAA</sequence>
<dbReference type="Proteomes" id="UP001156641">
    <property type="component" value="Unassembled WGS sequence"/>
</dbReference>
<evidence type="ECO:0000259" key="6">
    <source>
        <dbReference type="Pfam" id="PF00441"/>
    </source>
</evidence>
<evidence type="ECO:0000256" key="4">
    <source>
        <dbReference type="ARBA" id="ARBA00022827"/>
    </source>
</evidence>
<dbReference type="PANTHER" id="PTHR43884">
    <property type="entry name" value="ACYL-COA DEHYDROGENASE"/>
    <property type="match status" value="1"/>
</dbReference>
<comment type="caution">
    <text evidence="8">The sequence shown here is derived from an EMBL/GenBank/DDBJ whole genome shotgun (WGS) entry which is preliminary data.</text>
</comment>
<dbReference type="Gene3D" id="2.40.110.10">
    <property type="entry name" value="Butyryl-CoA Dehydrogenase, subunit A, domain 2"/>
    <property type="match status" value="1"/>
</dbReference>
<protein>
    <submittedName>
        <fullName evidence="8">Acyl-CoA dehydrogenase</fullName>
    </submittedName>
</protein>
<proteinExistence type="inferred from homology"/>
<name>A0ABQ5ZZ29_9PROT</name>
<dbReference type="CDD" id="cd00567">
    <property type="entry name" value="ACAD"/>
    <property type="match status" value="1"/>
</dbReference>
<evidence type="ECO:0000256" key="3">
    <source>
        <dbReference type="ARBA" id="ARBA00022630"/>
    </source>
</evidence>
<dbReference type="InterPro" id="IPR009075">
    <property type="entry name" value="AcylCo_DH/oxidase_C"/>
</dbReference>
<dbReference type="Pfam" id="PF02771">
    <property type="entry name" value="Acyl-CoA_dh_N"/>
    <property type="match status" value="1"/>
</dbReference>
<evidence type="ECO:0000256" key="2">
    <source>
        <dbReference type="ARBA" id="ARBA00009347"/>
    </source>
</evidence>
<evidence type="ECO:0000259" key="7">
    <source>
        <dbReference type="Pfam" id="PF02771"/>
    </source>
</evidence>
<comment type="cofactor">
    <cofactor evidence="1">
        <name>FAD</name>
        <dbReference type="ChEBI" id="CHEBI:57692"/>
    </cofactor>
</comment>
<dbReference type="InterPro" id="IPR036250">
    <property type="entry name" value="AcylCo_DH-like_C"/>
</dbReference>
<accession>A0ABQ5ZZ29</accession>
<dbReference type="EMBL" id="BSOS01000005">
    <property type="protein sequence ID" value="GLR65469.1"/>
    <property type="molecule type" value="Genomic_DNA"/>
</dbReference>
<gene>
    <name evidence="8" type="ORF">GCM10010909_01470</name>
</gene>
<comment type="similarity">
    <text evidence="2">Belongs to the acyl-CoA dehydrogenase family.</text>
</comment>
<dbReference type="InterPro" id="IPR037069">
    <property type="entry name" value="AcylCoA_DH/ox_N_sf"/>
</dbReference>
<dbReference type="Gene3D" id="1.10.540.10">
    <property type="entry name" value="Acyl-CoA dehydrogenase/oxidase, N-terminal domain"/>
    <property type="match status" value="1"/>
</dbReference>
<keyword evidence="9" id="KW-1185">Reference proteome</keyword>
<evidence type="ECO:0000313" key="8">
    <source>
        <dbReference type="EMBL" id="GLR65469.1"/>
    </source>
</evidence>
<feature type="domain" description="Acyl-CoA dehydrogenase/oxidase C-terminal" evidence="6">
    <location>
        <begin position="209"/>
        <end position="352"/>
    </location>
</feature>
<dbReference type="Gene3D" id="1.20.140.10">
    <property type="entry name" value="Butyryl-CoA Dehydrogenase, subunit A, domain 3"/>
    <property type="match status" value="1"/>
</dbReference>
<keyword evidence="4" id="KW-0274">FAD</keyword>
<dbReference type="Pfam" id="PF00441">
    <property type="entry name" value="Acyl-CoA_dh_1"/>
    <property type="match status" value="1"/>
</dbReference>
<evidence type="ECO:0000313" key="9">
    <source>
        <dbReference type="Proteomes" id="UP001156641"/>
    </source>
</evidence>
<evidence type="ECO:0000256" key="1">
    <source>
        <dbReference type="ARBA" id="ARBA00001974"/>
    </source>
</evidence>
<dbReference type="PANTHER" id="PTHR43884:SF20">
    <property type="entry name" value="ACYL-COA DEHYDROGENASE FADE28"/>
    <property type="match status" value="1"/>
</dbReference>